<organism evidence="2">
    <name type="scientific">Heterodera avenae</name>
    <name type="common">Cereal cyst nematode worm</name>
    <dbReference type="NCBI Taxonomy" id="34510"/>
    <lineage>
        <taxon>Eukaryota</taxon>
        <taxon>Metazoa</taxon>
        <taxon>Ecdysozoa</taxon>
        <taxon>Nematoda</taxon>
        <taxon>Chromadorea</taxon>
        <taxon>Rhabditida</taxon>
        <taxon>Tylenchina</taxon>
        <taxon>Tylenchomorpha</taxon>
        <taxon>Tylenchoidea</taxon>
        <taxon>Heteroderidae</taxon>
        <taxon>Heteroderinae</taxon>
        <taxon>Heterodera</taxon>
    </lineage>
</organism>
<dbReference type="EMBL" id="MG525266">
    <property type="protein sequence ID" value="AVA09731.1"/>
    <property type="molecule type" value="Genomic_DNA"/>
</dbReference>
<reference evidence="2" key="1">
    <citation type="journal article" date="2018" name="Front. Plant Sci.">
        <title>Large-Scale Identification and Characterization of Heterodera avenae Putative Effectors Suppressing or Inducing Cell Death in Nicotiana benthamiana.</title>
        <authorList>
            <person name="Chen C."/>
            <person name="Chen Y."/>
            <person name="Jian H."/>
            <person name="Yang D."/>
            <person name="Dai Y."/>
            <person name="Pan L."/>
            <person name="Shi F."/>
            <person name="Yang S."/>
            <person name="Liu Q."/>
        </authorList>
    </citation>
    <scope>NUCLEOTIDE SEQUENCE</scope>
    <source>
        <strain evidence="2">Isotig19758</strain>
    </source>
</reference>
<evidence type="ECO:0000313" key="2">
    <source>
        <dbReference type="EMBL" id="AVA09731.1"/>
    </source>
</evidence>
<keyword evidence="1" id="KW-0732">Signal</keyword>
<evidence type="ECO:0000256" key="1">
    <source>
        <dbReference type="SAM" id="SignalP"/>
    </source>
</evidence>
<dbReference type="AlphaFoldDB" id="A0A2L0VDQ3"/>
<sequence length="87" mass="9126">MVAKLLPIAFLCLILMSFARCSPNPKAADVLGFKKESAADSCSGYSHGNKCCVTCKSNADCLGTGQECVLINLLSPLIQIGVCLVCN</sequence>
<accession>A0A2L0VDQ3</accession>
<feature type="chain" id="PRO_5014752898" evidence="1">
    <location>
        <begin position="22"/>
        <end position="87"/>
    </location>
</feature>
<feature type="signal peptide" evidence="1">
    <location>
        <begin position="1"/>
        <end position="21"/>
    </location>
</feature>
<protein>
    <submittedName>
        <fullName evidence="2">Putative effector protein</fullName>
    </submittedName>
</protein>
<proteinExistence type="predicted"/>
<name>A0A2L0VDQ3_HETAV</name>